<keyword evidence="8" id="KW-1185">Reference proteome</keyword>
<evidence type="ECO:0000256" key="2">
    <source>
        <dbReference type="ARBA" id="ARBA00022692"/>
    </source>
</evidence>
<dbReference type="GO" id="GO:0022857">
    <property type="term" value="F:transmembrane transporter activity"/>
    <property type="evidence" value="ECO:0007669"/>
    <property type="project" value="InterPro"/>
</dbReference>
<keyword evidence="3 5" id="KW-1133">Transmembrane helix</keyword>
<feature type="transmembrane region" description="Helical" evidence="5">
    <location>
        <begin position="38"/>
        <end position="59"/>
    </location>
</feature>
<dbReference type="InterPro" id="IPR011701">
    <property type="entry name" value="MFS"/>
</dbReference>
<feature type="domain" description="Major facilitator superfamily (MFS) profile" evidence="6">
    <location>
        <begin position="1"/>
        <end position="378"/>
    </location>
</feature>
<dbReference type="Pfam" id="PF07690">
    <property type="entry name" value="MFS_1"/>
    <property type="match status" value="1"/>
</dbReference>
<feature type="transmembrane region" description="Helical" evidence="5">
    <location>
        <begin position="156"/>
        <end position="174"/>
    </location>
</feature>
<evidence type="ECO:0000259" key="6">
    <source>
        <dbReference type="PROSITE" id="PS50850"/>
    </source>
</evidence>
<evidence type="ECO:0000256" key="5">
    <source>
        <dbReference type="SAM" id="Phobius"/>
    </source>
</evidence>
<dbReference type="SUPFAM" id="SSF103473">
    <property type="entry name" value="MFS general substrate transporter"/>
    <property type="match status" value="1"/>
</dbReference>
<feature type="transmembrane region" description="Helical" evidence="5">
    <location>
        <begin position="127"/>
        <end position="150"/>
    </location>
</feature>
<dbReference type="InterPro" id="IPR020846">
    <property type="entry name" value="MFS_dom"/>
</dbReference>
<feature type="transmembrane region" description="Helical" evidence="5">
    <location>
        <begin position="331"/>
        <end position="349"/>
    </location>
</feature>
<dbReference type="AlphaFoldDB" id="A0A2T8F8J4"/>
<dbReference type="PROSITE" id="PS50850">
    <property type="entry name" value="MFS"/>
    <property type="match status" value="1"/>
</dbReference>
<name>A0A2T8F8J4_9ACTN</name>
<feature type="transmembrane region" description="Helical" evidence="5">
    <location>
        <begin position="265"/>
        <end position="286"/>
    </location>
</feature>
<feature type="transmembrane region" description="Helical" evidence="5">
    <location>
        <begin position="94"/>
        <end position="115"/>
    </location>
</feature>
<keyword evidence="2 5" id="KW-0812">Transmembrane</keyword>
<proteinExistence type="predicted"/>
<feature type="transmembrane region" description="Helical" evidence="5">
    <location>
        <begin position="204"/>
        <end position="226"/>
    </location>
</feature>
<feature type="transmembrane region" description="Helical" evidence="5">
    <location>
        <begin position="238"/>
        <end position="258"/>
    </location>
</feature>
<dbReference type="EMBL" id="QDGZ01000006">
    <property type="protein sequence ID" value="PVG81987.1"/>
    <property type="molecule type" value="Genomic_DNA"/>
</dbReference>
<protein>
    <recommendedName>
        <fullName evidence="6">Major facilitator superfamily (MFS) profile domain-containing protein</fullName>
    </recommendedName>
</protein>
<keyword evidence="4 5" id="KW-0472">Membrane</keyword>
<feature type="transmembrane region" description="Helical" evidence="5">
    <location>
        <begin position="355"/>
        <end position="372"/>
    </location>
</feature>
<reference evidence="7 8" key="1">
    <citation type="submission" date="2018-04" db="EMBL/GenBank/DDBJ databases">
        <title>Genome of Nocardioides gansuensis WSJ-1.</title>
        <authorList>
            <person name="Wu S."/>
            <person name="Wang G."/>
        </authorList>
    </citation>
    <scope>NUCLEOTIDE SEQUENCE [LARGE SCALE GENOMIC DNA]</scope>
    <source>
        <strain evidence="7 8">WSJ-1</strain>
    </source>
</reference>
<comment type="subcellular location">
    <subcellularLocation>
        <location evidence="1">Cell membrane</location>
        <topology evidence="1">Multi-pass membrane protein</topology>
    </subcellularLocation>
</comment>
<evidence type="ECO:0000313" key="8">
    <source>
        <dbReference type="Proteomes" id="UP000246018"/>
    </source>
</evidence>
<organism evidence="7 8">
    <name type="scientific">Nocardioides gansuensis</name>
    <dbReference type="NCBI Taxonomy" id="2138300"/>
    <lineage>
        <taxon>Bacteria</taxon>
        <taxon>Bacillati</taxon>
        <taxon>Actinomycetota</taxon>
        <taxon>Actinomycetes</taxon>
        <taxon>Propionibacteriales</taxon>
        <taxon>Nocardioidaceae</taxon>
        <taxon>Nocardioides</taxon>
    </lineage>
</organism>
<feature type="transmembrane region" description="Helical" evidence="5">
    <location>
        <begin position="66"/>
        <end position="88"/>
    </location>
</feature>
<feature type="transmembrane region" description="Helical" evidence="5">
    <location>
        <begin position="298"/>
        <end position="319"/>
    </location>
</feature>
<comment type="caution">
    <text evidence="7">The sequence shown here is derived from an EMBL/GenBank/DDBJ whole genome shotgun (WGS) entry which is preliminary data.</text>
</comment>
<evidence type="ECO:0000256" key="4">
    <source>
        <dbReference type="ARBA" id="ARBA00023136"/>
    </source>
</evidence>
<dbReference type="GO" id="GO:0005886">
    <property type="term" value="C:plasma membrane"/>
    <property type="evidence" value="ECO:0007669"/>
    <property type="project" value="UniProtKB-SubCell"/>
</dbReference>
<evidence type="ECO:0000313" key="7">
    <source>
        <dbReference type="EMBL" id="PVG81987.1"/>
    </source>
</evidence>
<evidence type="ECO:0000256" key="1">
    <source>
        <dbReference type="ARBA" id="ARBA00004651"/>
    </source>
</evidence>
<evidence type="ECO:0000256" key="3">
    <source>
        <dbReference type="ARBA" id="ARBA00022989"/>
    </source>
</evidence>
<accession>A0A2T8F8J4</accession>
<dbReference type="InterPro" id="IPR036259">
    <property type="entry name" value="MFS_trans_sf"/>
</dbReference>
<dbReference type="Gene3D" id="1.20.1250.20">
    <property type="entry name" value="MFS general substrate transporter like domains"/>
    <property type="match status" value="2"/>
</dbReference>
<gene>
    <name evidence="7" type="ORF">DDE18_14935</name>
</gene>
<dbReference type="Proteomes" id="UP000246018">
    <property type="component" value="Unassembled WGS sequence"/>
</dbReference>
<sequence length="397" mass="40458">MLAGVVALQLVAETALTPYWPLLFRELFGMHELAATGSYLSVCRFAGLLAMPLWGLLALRLPARSLIVAGLLGSAVFDLALALAPTWWTFTACSAGVVACGSSLVLAYPALVSVVEQDGRRDRRSAVVLFWAVFHVAAVGSTLVGAAVVGMEQPRWGLGAFAVVDLLLAALVWARVERRPAVETAAPAEQPAVAATTAPSRRSLLLLVVAVVAADAAIAVARPFFVELLVAGGTSVEVAGWMFLLPAVGSLAVLPVASRLLDRPGVALVPACALIAAAAYLVQAATSDHLLALAAGRLLLGAATGVLLVALDLAVFAQVGTAGPAFTAVETGRSAALLAAPLLATVLAGPSLGGPLLGSALLVVVSGVLLALHGRRTRVPSVPPTPQEPLHVVDPVA</sequence>